<dbReference type="HOGENOM" id="CLU_814290_0_0_1"/>
<name>K1WJE2_TRIAC</name>
<dbReference type="InterPro" id="IPR019734">
    <property type="entry name" value="TPR_rpt"/>
</dbReference>
<evidence type="ECO:0000313" key="3">
    <source>
        <dbReference type="EMBL" id="EKD01534.1"/>
    </source>
</evidence>
<keyword evidence="1" id="KW-0802">TPR repeat</keyword>
<dbReference type="Pfam" id="PF13431">
    <property type="entry name" value="TPR_17"/>
    <property type="match status" value="1"/>
</dbReference>
<reference evidence="3 4" key="1">
    <citation type="journal article" date="2012" name="Eukaryot. Cell">
        <title>Genome sequence of the Trichosporon asahii environmental strain CBS 8904.</title>
        <authorList>
            <person name="Yang R.Y."/>
            <person name="Li H.T."/>
            <person name="Zhu H."/>
            <person name="Zhou G.P."/>
            <person name="Wang M."/>
            <person name="Wang L."/>
        </authorList>
    </citation>
    <scope>NUCLEOTIDE SEQUENCE [LARGE SCALE GENOMIC DNA]</scope>
    <source>
        <strain evidence="3 4">CBS 8904</strain>
    </source>
</reference>
<feature type="region of interest" description="Disordered" evidence="2">
    <location>
        <begin position="43"/>
        <end position="79"/>
    </location>
</feature>
<gene>
    <name evidence="3" type="ORF">A1Q2_04095</name>
</gene>
<feature type="region of interest" description="Disordered" evidence="2">
    <location>
        <begin position="131"/>
        <end position="183"/>
    </location>
</feature>
<dbReference type="InterPro" id="IPR011990">
    <property type="entry name" value="TPR-like_helical_dom_sf"/>
</dbReference>
<accession>K1WJE2</accession>
<evidence type="ECO:0000313" key="4">
    <source>
        <dbReference type="Proteomes" id="UP000006757"/>
    </source>
</evidence>
<dbReference type="STRING" id="1220162.K1WJE2"/>
<dbReference type="SMART" id="SM00028">
    <property type="entry name" value="TPR"/>
    <property type="match status" value="1"/>
</dbReference>
<dbReference type="PROSITE" id="PS50005">
    <property type="entry name" value="TPR"/>
    <property type="match status" value="1"/>
</dbReference>
<dbReference type="Gene3D" id="1.25.40.10">
    <property type="entry name" value="Tetratricopeptide repeat domain"/>
    <property type="match status" value="1"/>
</dbReference>
<dbReference type="AlphaFoldDB" id="K1WJE2"/>
<dbReference type="SUPFAM" id="SSF48452">
    <property type="entry name" value="TPR-like"/>
    <property type="match status" value="1"/>
</dbReference>
<evidence type="ECO:0000256" key="1">
    <source>
        <dbReference type="PROSITE-ProRule" id="PRU00339"/>
    </source>
</evidence>
<organism evidence="3 4">
    <name type="scientific">Trichosporon asahii var. asahii (strain CBS 8904)</name>
    <name type="common">Yeast</name>
    <dbReference type="NCBI Taxonomy" id="1220162"/>
    <lineage>
        <taxon>Eukaryota</taxon>
        <taxon>Fungi</taxon>
        <taxon>Dikarya</taxon>
        <taxon>Basidiomycota</taxon>
        <taxon>Agaricomycotina</taxon>
        <taxon>Tremellomycetes</taxon>
        <taxon>Trichosporonales</taxon>
        <taxon>Trichosporonaceae</taxon>
        <taxon>Trichosporon</taxon>
    </lineage>
</organism>
<keyword evidence="4" id="KW-1185">Reference proteome</keyword>
<proteinExistence type="predicted"/>
<protein>
    <submittedName>
        <fullName evidence="3">Serine/threonine protein phosphatase PPT1</fullName>
    </submittedName>
</protein>
<comment type="caution">
    <text evidence="3">The sequence shown here is derived from an EMBL/GenBank/DDBJ whole genome shotgun (WGS) entry which is preliminary data.</text>
</comment>
<dbReference type="EMBL" id="AMBO01000313">
    <property type="protein sequence ID" value="EKD01534.1"/>
    <property type="molecule type" value="Genomic_DNA"/>
</dbReference>
<feature type="compositionally biased region" description="Basic and acidic residues" evidence="2">
    <location>
        <begin position="172"/>
        <end position="183"/>
    </location>
</feature>
<feature type="repeat" description="TPR" evidence="1">
    <location>
        <begin position="206"/>
        <end position="239"/>
    </location>
</feature>
<dbReference type="Proteomes" id="UP000006757">
    <property type="component" value="Unassembled WGS sequence"/>
</dbReference>
<dbReference type="InParanoid" id="K1WJE2"/>
<sequence length="341" mass="36246">MERGGDDTTDGRRKTGWLDRKVDVDVGGEDGGELGWVWLGEARGKQGLEQGPTRAIEGAREGNSTPTQAEHPRTPPDQAAISAEGGVEAEGLGLVAQVAVAGEWPEPECTEWSGCPVGDDAWCTSEVTAIRRRPGGRSSGKWPSQSRVTGVTGKSPVASGSPKWRAPAPVDQRGKGEGRREEQILGRWARAADLYEQAVSQDSTDAKAWSNLAQARLNLQEYPQAFSAATRAHDLDPTNPKPLYRLALAQRGMNEPQSALSTLASAPQVPEIQTLSAEIKNDLEVQHLKSDPGSQAGLQSLREGFIRREGADGSTLALRDENPGATGARPPGDGRGSDPVP</sequence>
<evidence type="ECO:0000256" key="2">
    <source>
        <dbReference type="SAM" id="MobiDB-lite"/>
    </source>
</evidence>
<feature type="region of interest" description="Disordered" evidence="2">
    <location>
        <begin position="308"/>
        <end position="341"/>
    </location>
</feature>